<dbReference type="EMBL" id="LCPZ01000004">
    <property type="protein sequence ID" value="KKW09309.1"/>
    <property type="molecule type" value="Genomic_DNA"/>
</dbReference>
<dbReference type="GO" id="GO:0005737">
    <property type="term" value="C:cytoplasm"/>
    <property type="evidence" value="ECO:0007669"/>
    <property type="project" value="UniProtKB-SubCell"/>
</dbReference>
<reference evidence="5 6" key="1">
    <citation type="journal article" date="2015" name="Nature">
        <title>rRNA introns, odd ribosomes, and small enigmatic genomes across a large radiation of phyla.</title>
        <authorList>
            <person name="Brown C.T."/>
            <person name="Hug L.A."/>
            <person name="Thomas B.C."/>
            <person name="Sharon I."/>
            <person name="Castelle C.J."/>
            <person name="Singh A."/>
            <person name="Wilkins M.J."/>
            <person name="Williams K.H."/>
            <person name="Banfield J.F."/>
        </authorList>
    </citation>
    <scope>NUCLEOTIDE SEQUENCE [LARGE SCALE GENOMIC DNA]</scope>
</reference>
<evidence type="ECO:0000256" key="1">
    <source>
        <dbReference type="ARBA" id="ARBA00006975"/>
    </source>
</evidence>
<dbReference type="CDD" id="cd00320">
    <property type="entry name" value="cpn10"/>
    <property type="match status" value="1"/>
</dbReference>
<dbReference type="GO" id="GO:0051087">
    <property type="term" value="F:protein-folding chaperone binding"/>
    <property type="evidence" value="ECO:0007669"/>
    <property type="project" value="TreeGrafter"/>
</dbReference>
<dbReference type="PANTHER" id="PTHR10772">
    <property type="entry name" value="10 KDA HEAT SHOCK PROTEIN"/>
    <property type="match status" value="1"/>
</dbReference>
<comment type="function">
    <text evidence="3 4">Together with the chaperonin GroEL, plays an essential role in assisting protein folding. The GroEL-GroES system forms a nano-cage that allows encapsulation of the non-native substrate proteins and provides a physical environment optimized to promote and accelerate protein folding. GroES binds to the apical surface of the GroEL ring, thereby capping the opening of the GroEL channel.</text>
</comment>
<dbReference type="GO" id="GO:0051082">
    <property type="term" value="F:unfolded protein binding"/>
    <property type="evidence" value="ECO:0007669"/>
    <property type="project" value="TreeGrafter"/>
</dbReference>
<evidence type="ECO:0000313" key="6">
    <source>
        <dbReference type="Proteomes" id="UP000033965"/>
    </source>
</evidence>
<keyword evidence="3" id="KW-0963">Cytoplasm</keyword>
<dbReference type="PANTHER" id="PTHR10772:SF63">
    <property type="entry name" value="20 KDA CHAPERONIN, CHLOROPLASTIC"/>
    <property type="match status" value="1"/>
</dbReference>
<evidence type="ECO:0000256" key="3">
    <source>
        <dbReference type="HAMAP-Rule" id="MF_00580"/>
    </source>
</evidence>
<dbReference type="SMART" id="SM00883">
    <property type="entry name" value="Cpn10"/>
    <property type="match status" value="1"/>
</dbReference>
<dbReference type="SUPFAM" id="SSF50129">
    <property type="entry name" value="GroES-like"/>
    <property type="match status" value="1"/>
</dbReference>
<name>A0A0G1YSF1_9BACT</name>
<dbReference type="Proteomes" id="UP000033965">
    <property type="component" value="Unassembled WGS sequence"/>
</dbReference>
<dbReference type="GO" id="GO:0046872">
    <property type="term" value="F:metal ion binding"/>
    <property type="evidence" value="ECO:0007669"/>
    <property type="project" value="TreeGrafter"/>
</dbReference>
<comment type="subunit">
    <text evidence="3">Heptamer of 7 subunits arranged in a ring. Interacts with the chaperonin GroEL.</text>
</comment>
<dbReference type="FunFam" id="2.30.33.40:FF:000001">
    <property type="entry name" value="10 kDa chaperonin"/>
    <property type="match status" value="1"/>
</dbReference>
<dbReference type="HAMAP" id="MF_00580">
    <property type="entry name" value="CH10"/>
    <property type="match status" value="1"/>
</dbReference>
<comment type="similarity">
    <text evidence="1 3 4">Belongs to the GroES chaperonin family.</text>
</comment>
<sequence length="95" mass="10457">MAIRPLGDHVLVRQKKEDEVTSFGLVLTGDKKKKPEGEVIVVGPGKILENGGRSQMDVKAGDHVIMKSWGGDDVELEKEEYKIVSQDDILAVVEK</sequence>
<dbReference type="AlphaFoldDB" id="A0A0G1YSF1"/>
<comment type="caution">
    <text evidence="5">The sequence shown here is derived from an EMBL/GenBank/DDBJ whole genome shotgun (WGS) entry which is preliminary data.</text>
</comment>
<protein>
    <recommendedName>
        <fullName evidence="3">Co-chaperonin GroES</fullName>
    </recommendedName>
    <alternativeName>
        <fullName evidence="3">10 kDa chaperonin</fullName>
    </alternativeName>
    <alternativeName>
        <fullName evidence="3">Chaperonin-10</fullName>
        <shortName evidence="3">Cpn10</shortName>
    </alternativeName>
</protein>
<dbReference type="InterPro" id="IPR011032">
    <property type="entry name" value="GroES-like_sf"/>
</dbReference>
<comment type="subcellular location">
    <subcellularLocation>
        <location evidence="3">Cytoplasm</location>
    </subcellularLocation>
</comment>
<dbReference type="GO" id="GO:0044183">
    <property type="term" value="F:protein folding chaperone"/>
    <property type="evidence" value="ECO:0007669"/>
    <property type="project" value="InterPro"/>
</dbReference>
<evidence type="ECO:0000256" key="2">
    <source>
        <dbReference type="ARBA" id="ARBA00023186"/>
    </source>
</evidence>
<proteinExistence type="inferred from homology"/>
<dbReference type="Pfam" id="PF00166">
    <property type="entry name" value="Cpn10"/>
    <property type="match status" value="1"/>
</dbReference>
<dbReference type="Gene3D" id="2.30.33.40">
    <property type="entry name" value="GroES chaperonin"/>
    <property type="match status" value="1"/>
</dbReference>
<keyword evidence="2 3" id="KW-0143">Chaperone</keyword>
<evidence type="ECO:0000313" key="5">
    <source>
        <dbReference type="EMBL" id="KKW09309.1"/>
    </source>
</evidence>
<accession>A0A0G1YSF1</accession>
<dbReference type="PRINTS" id="PR00297">
    <property type="entry name" value="CHAPERONIN10"/>
</dbReference>
<dbReference type="GO" id="GO:0005524">
    <property type="term" value="F:ATP binding"/>
    <property type="evidence" value="ECO:0007669"/>
    <property type="project" value="InterPro"/>
</dbReference>
<dbReference type="InterPro" id="IPR020818">
    <property type="entry name" value="Chaperonin_GroES"/>
</dbReference>
<gene>
    <name evidence="3" type="primary">groES</name>
    <name evidence="3" type="synonym">groS</name>
    <name evidence="5" type="ORF">UY44_C0004G0024</name>
</gene>
<dbReference type="InterPro" id="IPR037124">
    <property type="entry name" value="Chaperonin_GroES_sf"/>
</dbReference>
<evidence type="ECO:0000256" key="4">
    <source>
        <dbReference type="RuleBase" id="RU000535"/>
    </source>
</evidence>
<organism evidence="5 6">
    <name type="scientific">Candidatus Kaiserbacteria bacterium GW2011_GWA2_49_19</name>
    <dbReference type="NCBI Taxonomy" id="1618669"/>
    <lineage>
        <taxon>Bacteria</taxon>
        <taxon>Candidatus Kaiseribacteriota</taxon>
    </lineage>
</organism>